<dbReference type="SUPFAM" id="SSF51316">
    <property type="entry name" value="Mss4-like"/>
    <property type="match status" value="1"/>
</dbReference>
<name>A0A0C4DM23_MAGP6</name>
<evidence type="ECO:0000313" key="9">
    <source>
        <dbReference type="Proteomes" id="UP000011715"/>
    </source>
</evidence>
<reference evidence="9" key="1">
    <citation type="submission" date="2010-05" db="EMBL/GenBank/DDBJ databases">
        <title>The genome sequence of Magnaporthe poae strain ATCC 64411.</title>
        <authorList>
            <person name="Ma L.-J."/>
            <person name="Dead R."/>
            <person name="Young S."/>
            <person name="Zeng Q."/>
            <person name="Koehrsen M."/>
            <person name="Alvarado L."/>
            <person name="Berlin A."/>
            <person name="Chapman S.B."/>
            <person name="Chen Z."/>
            <person name="Freedman E."/>
            <person name="Gellesch M."/>
            <person name="Goldberg J."/>
            <person name="Griggs A."/>
            <person name="Gujja S."/>
            <person name="Heilman E.R."/>
            <person name="Heiman D."/>
            <person name="Hepburn T."/>
            <person name="Howarth C."/>
            <person name="Jen D."/>
            <person name="Larson L."/>
            <person name="Mehta T."/>
            <person name="Neiman D."/>
            <person name="Pearson M."/>
            <person name="Roberts A."/>
            <person name="Saif S."/>
            <person name="Shea T."/>
            <person name="Shenoy N."/>
            <person name="Sisk P."/>
            <person name="Stolte C."/>
            <person name="Sykes S."/>
            <person name="Walk T."/>
            <person name="White J."/>
            <person name="Yandava C."/>
            <person name="Haas B."/>
            <person name="Nusbaum C."/>
            <person name="Birren B."/>
        </authorList>
    </citation>
    <scope>NUCLEOTIDE SEQUENCE [LARGE SCALE GENOMIC DNA]</scope>
    <source>
        <strain evidence="9">ATCC 64411 / 73-15</strain>
    </source>
</reference>
<organism evidence="8 9">
    <name type="scientific">Magnaporthiopsis poae (strain ATCC 64411 / 73-15)</name>
    <name type="common">Kentucky bluegrass fungus</name>
    <name type="synonym">Magnaporthe poae</name>
    <dbReference type="NCBI Taxonomy" id="644358"/>
    <lineage>
        <taxon>Eukaryota</taxon>
        <taxon>Fungi</taxon>
        <taxon>Dikarya</taxon>
        <taxon>Ascomycota</taxon>
        <taxon>Pezizomycotina</taxon>
        <taxon>Sordariomycetes</taxon>
        <taxon>Sordariomycetidae</taxon>
        <taxon>Magnaporthales</taxon>
        <taxon>Magnaporthaceae</taxon>
        <taxon>Magnaporthiopsis</taxon>
    </lineage>
</organism>
<keyword evidence="2" id="KW-0479">Metal-binding</keyword>
<proteinExistence type="inferred from homology"/>
<feature type="domain" description="CENP-V/GFA" evidence="6">
    <location>
        <begin position="30"/>
        <end position="161"/>
    </location>
</feature>
<dbReference type="VEuPathDB" id="FungiDB:MAPG_00823"/>
<evidence type="ECO:0000313" key="8">
    <source>
        <dbReference type="EnsemblFungi" id="MAPG_00823T0"/>
    </source>
</evidence>
<dbReference type="EMBL" id="ADBL01000193">
    <property type="status" value="NOT_ANNOTATED_CDS"/>
    <property type="molecule type" value="Genomic_DNA"/>
</dbReference>
<evidence type="ECO:0000256" key="2">
    <source>
        <dbReference type="ARBA" id="ARBA00022723"/>
    </source>
</evidence>
<dbReference type="AlphaFoldDB" id="A0A0C4DM23"/>
<dbReference type="GO" id="GO:0016846">
    <property type="term" value="F:carbon-sulfur lyase activity"/>
    <property type="evidence" value="ECO:0007669"/>
    <property type="project" value="InterPro"/>
</dbReference>
<reference evidence="8" key="4">
    <citation type="journal article" date="2015" name="G3 (Bethesda)">
        <title>Genome sequences of three phytopathogenic species of the Magnaporthaceae family of fungi.</title>
        <authorList>
            <person name="Okagaki L.H."/>
            <person name="Nunes C.C."/>
            <person name="Sailsbery J."/>
            <person name="Clay B."/>
            <person name="Brown D."/>
            <person name="John T."/>
            <person name="Oh Y."/>
            <person name="Young N."/>
            <person name="Fitzgerald M."/>
            <person name="Haas B.J."/>
            <person name="Zeng Q."/>
            <person name="Young S."/>
            <person name="Adiconis X."/>
            <person name="Fan L."/>
            <person name="Levin J.Z."/>
            <person name="Mitchell T.K."/>
            <person name="Okubara P.A."/>
            <person name="Farman M.L."/>
            <person name="Kohn L.M."/>
            <person name="Birren B."/>
            <person name="Ma L.-J."/>
            <person name="Dean R.A."/>
        </authorList>
    </citation>
    <scope>NUCLEOTIDE SEQUENCE</scope>
    <source>
        <strain evidence="8">ATCC 64411 / 73-15</strain>
    </source>
</reference>
<dbReference type="Pfam" id="PF04828">
    <property type="entry name" value="GFA"/>
    <property type="match status" value="1"/>
</dbReference>
<evidence type="ECO:0000256" key="5">
    <source>
        <dbReference type="SAM" id="MobiDB-lite"/>
    </source>
</evidence>
<reference evidence="7" key="3">
    <citation type="submission" date="2011-03" db="EMBL/GenBank/DDBJ databases">
        <title>Annotation of Magnaporthe poae ATCC 64411.</title>
        <authorList>
            <person name="Ma L.-J."/>
            <person name="Dead R."/>
            <person name="Young S.K."/>
            <person name="Zeng Q."/>
            <person name="Gargeya S."/>
            <person name="Fitzgerald M."/>
            <person name="Haas B."/>
            <person name="Abouelleil A."/>
            <person name="Alvarado L."/>
            <person name="Arachchi H.M."/>
            <person name="Berlin A."/>
            <person name="Brown A."/>
            <person name="Chapman S.B."/>
            <person name="Chen Z."/>
            <person name="Dunbar C."/>
            <person name="Freedman E."/>
            <person name="Gearin G."/>
            <person name="Gellesch M."/>
            <person name="Goldberg J."/>
            <person name="Griggs A."/>
            <person name="Gujja S."/>
            <person name="Heiman D."/>
            <person name="Howarth C."/>
            <person name="Larson L."/>
            <person name="Lui A."/>
            <person name="MacDonald P.J.P."/>
            <person name="Mehta T."/>
            <person name="Montmayeur A."/>
            <person name="Murphy C."/>
            <person name="Neiman D."/>
            <person name="Pearson M."/>
            <person name="Priest M."/>
            <person name="Roberts A."/>
            <person name="Saif S."/>
            <person name="Shea T."/>
            <person name="Shenoy N."/>
            <person name="Sisk P."/>
            <person name="Stolte C."/>
            <person name="Sykes S."/>
            <person name="Yandava C."/>
            <person name="Wortman J."/>
            <person name="Nusbaum C."/>
            <person name="Birren B."/>
        </authorList>
    </citation>
    <scope>NUCLEOTIDE SEQUENCE</scope>
    <source>
        <strain evidence="7">ATCC 64411</strain>
    </source>
</reference>
<dbReference type="InterPro" id="IPR006913">
    <property type="entry name" value="CENP-V/GFA"/>
</dbReference>
<dbReference type="STRING" id="644358.A0A0C4DM23"/>
<dbReference type="InterPro" id="IPR011057">
    <property type="entry name" value="Mss4-like_sf"/>
</dbReference>
<dbReference type="EMBL" id="GL876966">
    <property type="protein sequence ID" value="KLU81742.1"/>
    <property type="molecule type" value="Genomic_DNA"/>
</dbReference>
<keyword evidence="9" id="KW-1185">Reference proteome</keyword>
<evidence type="ECO:0000256" key="3">
    <source>
        <dbReference type="ARBA" id="ARBA00022833"/>
    </source>
</evidence>
<accession>A0A0C4DM23</accession>
<reference evidence="7" key="2">
    <citation type="submission" date="2010-05" db="EMBL/GenBank/DDBJ databases">
        <title>The Genome Sequence of Magnaporthe poae strain ATCC 64411.</title>
        <authorList>
            <consortium name="The Broad Institute Genome Sequencing Platform"/>
            <consortium name="Broad Institute Genome Sequencing Center for Infectious Disease"/>
            <person name="Ma L.-J."/>
            <person name="Dead R."/>
            <person name="Young S."/>
            <person name="Zeng Q."/>
            <person name="Koehrsen M."/>
            <person name="Alvarado L."/>
            <person name="Berlin A."/>
            <person name="Chapman S.B."/>
            <person name="Chen Z."/>
            <person name="Freedman E."/>
            <person name="Gellesch M."/>
            <person name="Goldberg J."/>
            <person name="Griggs A."/>
            <person name="Gujja S."/>
            <person name="Heilman E.R."/>
            <person name="Heiman D."/>
            <person name="Hepburn T."/>
            <person name="Howarth C."/>
            <person name="Jen D."/>
            <person name="Larson L."/>
            <person name="Mehta T."/>
            <person name="Neiman D."/>
            <person name="Pearson M."/>
            <person name="Roberts A."/>
            <person name="Saif S."/>
            <person name="Shea T."/>
            <person name="Shenoy N."/>
            <person name="Sisk P."/>
            <person name="Stolte C."/>
            <person name="Sykes S."/>
            <person name="Walk T."/>
            <person name="White J."/>
            <person name="Yandava C."/>
            <person name="Haas B."/>
            <person name="Nusbaum C."/>
            <person name="Birren B."/>
        </authorList>
    </citation>
    <scope>NUCLEOTIDE SEQUENCE</scope>
    <source>
        <strain evidence="7">ATCC 64411</strain>
    </source>
</reference>
<evidence type="ECO:0000256" key="1">
    <source>
        <dbReference type="ARBA" id="ARBA00005495"/>
    </source>
</evidence>
<dbReference type="OrthoDB" id="5422068at2759"/>
<protein>
    <recommendedName>
        <fullName evidence="6">CENP-V/GFA domain-containing protein</fullName>
    </recommendedName>
</protein>
<dbReference type="Gene3D" id="3.90.1590.10">
    <property type="entry name" value="glutathione-dependent formaldehyde- activating enzyme (gfa)"/>
    <property type="match status" value="1"/>
</dbReference>
<gene>
    <name evidence="7" type="ORF">MAPG_00823</name>
</gene>
<dbReference type="Proteomes" id="UP000011715">
    <property type="component" value="Unassembled WGS sequence"/>
</dbReference>
<keyword evidence="3" id="KW-0862">Zinc</keyword>
<comment type="similarity">
    <text evidence="1">Belongs to the Gfa family.</text>
</comment>
<dbReference type="GO" id="GO:0046872">
    <property type="term" value="F:metal ion binding"/>
    <property type="evidence" value="ECO:0007669"/>
    <property type="project" value="UniProtKB-KW"/>
</dbReference>
<dbReference type="PANTHER" id="PTHR33337">
    <property type="entry name" value="GFA DOMAIN-CONTAINING PROTEIN"/>
    <property type="match status" value="1"/>
</dbReference>
<evidence type="ECO:0000313" key="7">
    <source>
        <dbReference type="EMBL" id="KLU81742.1"/>
    </source>
</evidence>
<dbReference type="PANTHER" id="PTHR33337:SF31">
    <property type="entry name" value="DUF636 DOMAIN PROTEIN (AFU_ORTHOLOGUE AFUA_2G12650)"/>
    <property type="match status" value="1"/>
</dbReference>
<dbReference type="eggNOG" id="ENOG502SH4K">
    <property type="taxonomic scope" value="Eukaryota"/>
</dbReference>
<keyword evidence="4" id="KW-0456">Lyase</keyword>
<evidence type="ECO:0000259" key="6">
    <source>
        <dbReference type="PROSITE" id="PS51891"/>
    </source>
</evidence>
<reference evidence="8" key="5">
    <citation type="submission" date="2015-06" db="UniProtKB">
        <authorList>
            <consortium name="EnsemblFungi"/>
        </authorList>
    </citation>
    <scope>IDENTIFICATION</scope>
    <source>
        <strain evidence="8">ATCC 64411</strain>
    </source>
</reference>
<dbReference type="EnsemblFungi" id="MAPG_00823T0">
    <property type="protein sequence ID" value="MAPG_00823T0"/>
    <property type="gene ID" value="MAPG_00823"/>
</dbReference>
<sequence length="188" mass="20150">MQDAEEIGQDTGSTAPQSKDVEDAKATKTLTARCFCKAVHFTITVGLSDLPLPVYLCSCSICRHTHGAMSSFRTSLPRGVIPRFIAPSTLEGALTSYVAEGEDKGTCPSSQMFFCKTCGCHVGDRDLVPNPRGELEWRVRSSVFDDHGPQAFRIQGHAHADMATQGVGGMREWLPSIGNRTMTGAGGG</sequence>
<feature type="region of interest" description="Disordered" evidence="5">
    <location>
        <begin position="1"/>
        <end position="21"/>
    </location>
</feature>
<dbReference type="PROSITE" id="PS51891">
    <property type="entry name" value="CENP_V_GFA"/>
    <property type="match status" value="1"/>
</dbReference>
<evidence type="ECO:0000256" key="4">
    <source>
        <dbReference type="ARBA" id="ARBA00023239"/>
    </source>
</evidence>